<feature type="compositionally biased region" description="Basic and acidic residues" evidence="23">
    <location>
        <begin position="1"/>
        <end position="12"/>
    </location>
</feature>
<dbReference type="InterPro" id="IPR034016">
    <property type="entry name" value="M1_APN-typ"/>
</dbReference>
<dbReference type="InterPro" id="IPR050344">
    <property type="entry name" value="Peptidase_M1_aminopeptidases"/>
</dbReference>
<dbReference type="KEGG" id="aten:116287513"/>
<dbReference type="GO" id="GO:0043171">
    <property type="term" value="P:peptide catabolic process"/>
    <property type="evidence" value="ECO:0007669"/>
    <property type="project" value="TreeGrafter"/>
</dbReference>
<keyword evidence="10 22" id="KW-0378">Hydrolase</keyword>
<dbReference type="Pfam" id="PF17900">
    <property type="entry name" value="Peptidase_M1_N"/>
    <property type="match status" value="1"/>
</dbReference>
<dbReference type="EC" id="3.4.11.-" evidence="22"/>
<dbReference type="FunFam" id="2.60.40.1730:FF:000023">
    <property type="entry name" value="Aminopeptidase"/>
    <property type="match status" value="1"/>
</dbReference>
<organism evidence="27 28">
    <name type="scientific">Actinia tenebrosa</name>
    <name type="common">Australian red waratah sea anemone</name>
    <dbReference type="NCBI Taxonomy" id="6105"/>
    <lineage>
        <taxon>Eukaryota</taxon>
        <taxon>Metazoa</taxon>
        <taxon>Cnidaria</taxon>
        <taxon>Anthozoa</taxon>
        <taxon>Hexacorallia</taxon>
        <taxon>Actiniaria</taxon>
        <taxon>Actiniidae</taxon>
        <taxon>Actinia</taxon>
    </lineage>
</organism>
<dbReference type="AlphaFoldDB" id="A0A6P8H0U5"/>
<dbReference type="InterPro" id="IPR027268">
    <property type="entry name" value="Peptidase_M4/M1_CTD_sf"/>
</dbReference>
<dbReference type="SUPFAM" id="SSF55486">
    <property type="entry name" value="Metalloproteases ('zincins'), catalytic domain"/>
    <property type="match status" value="1"/>
</dbReference>
<protein>
    <recommendedName>
        <fullName evidence="22">Aminopeptidase</fullName>
        <ecNumber evidence="22">3.4.11.-</ecNumber>
    </recommendedName>
</protein>
<dbReference type="OrthoDB" id="5970200at2759"/>
<keyword evidence="5 22" id="KW-0031">Aminopeptidase</keyword>
<evidence type="ECO:0000259" key="24">
    <source>
        <dbReference type="Pfam" id="PF01433"/>
    </source>
</evidence>
<accession>A0A6P8H0U5</accession>
<dbReference type="GeneID" id="116287513"/>
<feature type="binding site" evidence="20">
    <location>
        <position position="399"/>
    </location>
    <ligand>
        <name>Zn(2+)</name>
        <dbReference type="ChEBI" id="CHEBI:29105"/>
        <note>catalytic</note>
    </ligand>
</feature>
<dbReference type="GO" id="GO:0005886">
    <property type="term" value="C:plasma membrane"/>
    <property type="evidence" value="ECO:0007669"/>
    <property type="project" value="UniProtKB-SubCell"/>
</dbReference>
<keyword evidence="18" id="KW-0325">Glycoprotein</keyword>
<evidence type="ECO:0000313" key="28">
    <source>
        <dbReference type="RefSeq" id="XP_031550054.1"/>
    </source>
</evidence>
<feature type="region of interest" description="Disordered" evidence="23">
    <location>
        <begin position="1"/>
        <end position="25"/>
    </location>
</feature>
<evidence type="ECO:0000256" key="13">
    <source>
        <dbReference type="ARBA" id="ARBA00022968"/>
    </source>
</evidence>
<keyword evidence="13" id="KW-0735">Signal-anchor</keyword>
<feature type="site" description="Transition state stabilizer" evidence="21">
    <location>
        <position position="481"/>
    </location>
</feature>
<gene>
    <name evidence="28" type="primary">LOC116287513</name>
</gene>
<dbReference type="InterPro" id="IPR042097">
    <property type="entry name" value="Aminopeptidase_N-like_N_sf"/>
</dbReference>
<evidence type="ECO:0000259" key="26">
    <source>
        <dbReference type="Pfam" id="PF17900"/>
    </source>
</evidence>
<keyword evidence="17" id="KW-1015">Disulfide bond</keyword>
<dbReference type="PANTHER" id="PTHR11533:SF276">
    <property type="entry name" value="GLUTAMYL AMINOPEPTIDASE"/>
    <property type="match status" value="1"/>
</dbReference>
<dbReference type="RefSeq" id="XP_031550054.1">
    <property type="nucleotide sequence ID" value="XM_031694194.1"/>
</dbReference>
<dbReference type="Gene3D" id="2.60.40.1910">
    <property type="match status" value="1"/>
</dbReference>
<dbReference type="InParanoid" id="A0A6P8H0U5"/>
<keyword evidence="16 22" id="KW-0472">Membrane</keyword>
<dbReference type="InterPro" id="IPR045357">
    <property type="entry name" value="Aminopeptidase_N-like_N"/>
</dbReference>
<evidence type="ECO:0000256" key="9">
    <source>
        <dbReference type="ARBA" id="ARBA00022723"/>
    </source>
</evidence>
<dbReference type="GO" id="GO:0042277">
    <property type="term" value="F:peptide binding"/>
    <property type="evidence" value="ECO:0007669"/>
    <property type="project" value="TreeGrafter"/>
</dbReference>
<dbReference type="InterPro" id="IPR024571">
    <property type="entry name" value="ERAP1-like_C_dom"/>
</dbReference>
<evidence type="ECO:0000256" key="18">
    <source>
        <dbReference type="ARBA" id="ARBA00023180"/>
    </source>
</evidence>
<evidence type="ECO:0000256" key="10">
    <source>
        <dbReference type="ARBA" id="ARBA00022801"/>
    </source>
</evidence>
<evidence type="ECO:0000256" key="3">
    <source>
        <dbReference type="ARBA" id="ARBA00010136"/>
    </source>
</evidence>
<dbReference type="Gene3D" id="2.60.40.1730">
    <property type="entry name" value="tricorn interacting facor f3 domain"/>
    <property type="match status" value="1"/>
</dbReference>
<feature type="transmembrane region" description="Helical" evidence="22">
    <location>
        <begin position="38"/>
        <end position="62"/>
    </location>
</feature>
<evidence type="ECO:0000256" key="4">
    <source>
        <dbReference type="ARBA" id="ARBA00011748"/>
    </source>
</evidence>
<sequence length="809" mass="92370">MKSRDHPNEEIPLHPPSTVVKPDNSSDSKGWFLSRTKLIIMAVLFIILVIIIIVLAVLYGVATATKREVLEKPDENATEPSTAMPTPIVPTTPGTEAWWNPRLPTNIIPKHYNLFLNITVDLPRFDGRVGIDIEVNNNTDLIILHNNGLNVSSVQVLSKSENRIMKVKNHFPFEKYFYHVIQMSSELQEGPYLLKITFQGFFQSMISGMFRKSITRPNGQKAFIAGTQFQETYARKAFPCFDEPALKATFNTSIAHRADYVALSNMPIYKTETINGQKIDYYEKTVTMSTYLLAFVVGDFKYVETISKNNIKIRIYSRPSYLNKTHYASSIGGKILTFFENYLGVPYPLSKEDHVAVPQFGTAAMENWGLIIYGEEVLLWDSKESTERDKMTVTTLMAHEIAHQWFGNLVTCKWWDDLWLNEGFASYFADTGMTSVIPSWKKDDRVSSSLTGLLETDAELYSHPVKLDAKSPDEFFSSIIYNKGSRVISMLEGFLGNITFLEGLKIYFKRHAFANVESDDLWRAMTEASCAQGKCVDVKQIMDTWILQMGYPVLTFKKINSTHYLISQRRFLMDDKANLTALASKSPFGDSWVVPLSYAIENQSSSHFTWMNKSSSVIKWDGNGWIKANLGHKGFFITNYEEENWKALAMQLKRQHTVFSSSGRAGLLVDAMLLVKVNKLNISTALRLTEYMEKETEIDPWEVFFQIMSFLSGKLPKESNAYKYLMKYMAFLGKNQYERLGFNDVGTMIDKIKREYFLSLFCKVQDKTCIGNATEHFQAWMEDPKNVEYVQSSVSQSFTRPVGQSVSRP</sequence>
<evidence type="ECO:0000256" key="14">
    <source>
        <dbReference type="ARBA" id="ARBA00022989"/>
    </source>
</evidence>
<evidence type="ECO:0000256" key="20">
    <source>
        <dbReference type="PIRSR" id="PIRSR634016-3"/>
    </source>
</evidence>
<feature type="non-terminal residue" evidence="28">
    <location>
        <position position="809"/>
    </location>
</feature>
<evidence type="ECO:0000256" key="21">
    <source>
        <dbReference type="PIRSR" id="PIRSR634016-4"/>
    </source>
</evidence>
<dbReference type="GO" id="GO:0006508">
    <property type="term" value="P:proteolysis"/>
    <property type="evidence" value="ECO:0007669"/>
    <property type="project" value="UniProtKB-KW"/>
</dbReference>
<dbReference type="InterPro" id="IPR014782">
    <property type="entry name" value="Peptidase_M1_dom"/>
</dbReference>
<keyword evidence="9 20" id="KW-0479">Metal-binding</keyword>
<comment type="cofactor">
    <cofactor evidence="20 22">
        <name>Zn(2+)</name>
        <dbReference type="ChEBI" id="CHEBI:29105"/>
    </cofactor>
    <text evidence="20 22">Binds 1 zinc ion per subunit.</text>
</comment>
<feature type="domain" description="ERAP1-like C-terminal" evidence="25">
    <location>
        <begin position="625"/>
        <end position="785"/>
    </location>
</feature>
<feature type="binding site" evidence="20">
    <location>
        <position position="422"/>
    </location>
    <ligand>
        <name>Zn(2+)</name>
        <dbReference type="ChEBI" id="CHEBI:29105"/>
        <note>catalytic</note>
    </ligand>
</feature>
<dbReference type="Proteomes" id="UP000515163">
    <property type="component" value="Unplaced"/>
</dbReference>
<dbReference type="Gene3D" id="1.10.390.10">
    <property type="entry name" value="Neutral Protease Domain 2"/>
    <property type="match status" value="1"/>
</dbReference>
<comment type="subcellular location">
    <subcellularLocation>
        <location evidence="2">Cell membrane</location>
        <topology evidence="2">Single-pass type II membrane protein</topology>
    </subcellularLocation>
</comment>
<dbReference type="Pfam" id="PF11838">
    <property type="entry name" value="ERAP1_C"/>
    <property type="match status" value="1"/>
</dbReference>
<dbReference type="FunFam" id="1.10.390.10:FF:000013">
    <property type="entry name" value="Aminopeptidase N"/>
    <property type="match status" value="1"/>
</dbReference>
<keyword evidence="8 22" id="KW-0812">Transmembrane</keyword>
<comment type="catalytic activity">
    <reaction evidence="1">
        <text>Release of N-terminal glutamate (and to a lesser extent aspartate) from a peptide.</text>
        <dbReference type="EC" id="3.4.11.7"/>
    </reaction>
</comment>
<evidence type="ECO:0000256" key="2">
    <source>
        <dbReference type="ARBA" id="ARBA00004401"/>
    </source>
</evidence>
<proteinExistence type="inferred from homology"/>
<evidence type="ECO:0000256" key="6">
    <source>
        <dbReference type="ARBA" id="ARBA00022475"/>
    </source>
</evidence>
<evidence type="ECO:0000256" key="23">
    <source>
        <dbReference type="SAM" id="MobiDB-lite"/>
    </source>
</evidence>
<dbReference type="PANTHER" id="PTHR11533">
    <property type="entry name" value="PROTEASE M1 ZINC METALLOPROTEASE"/>
    <property type="match status" value="1"/>
</dbReference>
<dbReference type="InterPro" id="IPR001930">
    <property type="entry name" value="Peptidase_M1"/>
</dbReference>
<keyword evidence="14 22" id="KW-1133">Transmembrane helix</keyword>
<dbReference type="PRINTS" id="PR00756">
    <property type="entry name" value="ALADIPTASE"/>
</dbReference>
<name>A0A6P8H0U5_ACTTE</name>
<dbReference type="SUPFAM" id="SSF63737">
    <property type="entry name" value="Leukotriene A4 hydrolase N-terminal domain"/>
    <property type="match status" value="1"/>
</dbReference>
<evidence type="ECO:0000256" key="19">
    <source>
        <dbReference type="PIRSR" id="PIRSR634016-1"/>
    </source>
</evidence>
<feature type="domain" description="Peptidase M1 membrane alanine aminopeptidase" evidence="24">
    <location>
        <begin position="328"/>
        <end position="545"/>
    </location>
</feature>
<dbReference type="Gene3D" id="1.10.3480.20">
    <property type="match status" value="1"/>
</dbReference>
<evidence type="ECO:0000256" key="22">
    <source>
        <dbReference type="RuleBase" id="RU364040"/>
    </source>
</evidence>
<dbReference type="CDD" id="cd09601">
    <property type="entry name" value="M1_APN-Q_like"/>
    <property type="match status" value="1"/>
</dbReference>
<evidence type="ECO:0000256" key="17">
    <source>
        <dbReference type="ARBA" id="ARBA00023157"/>
    </source>
</evidence>
<evidence type="ECO:0000256" key="16">
    <source>
        <dbReference type="ARBA" id="ARBA00023136"/>
    </source>
</evidence>
<feature type="active site" description="Proton acceptor" evidence="19">
    <location>
        <position position="400"/>
    </location>
</feature>
<evidence type="ECO:0000256" key="7">
    <source>
        <dbReference type="ARBA" id="ARBA00022670"/>
    </source>
</evidence>
<feature type="binding site" evidence="20">
    <location>
        <position position="403"/>
    </location>
    <ligand>
        <name>Zn(2+)</name>
        <dbReference type="ChEBI" id="CHEBI:29105"/>
        <note>catalytic</note>
    </ligand>
</feature>
<keyword evidence="27" id="KW-1185">Reference proteome</keyword>
<dbReference type="GO" id="GO:0004230">
    <property type="term" value="F:glutamyl aminopeptidase activity"/>
    <property type="evidence" value="ECO:0007669"/>
    <property type="project" value="UniProtKB-EC"/>
</dbReference>
<keyword evidence="6" id="KW-1003">Cell membrane</keyword>
<evidence type="ECO:0000256" key="15">
    <source>
        <dbReference type="ARBA" id="ARBA00023049"/>
    </source>
</evidence>
<evidence type="ECO:0000256" key="11">
    <source>
        <dbReference type="ARBA" id="ARBA00022833"/>
    </source>
</evidence>
<dbReference type="GO" id="GO:0008270">
    <property type="term" value="F:zinc ion binding"/>
    <property type="evidence" value="ECO:0007669"/>
    <property type="project" value="UniProtKB-UniRule"/>
</dbReference>
<comment type="subunit">
    <text evidence="4">Homodimer; disulfide-linked.</text>
</comment>
<dbReference type="Pfam" id="PF01433">
    <property type="entry name" value="Peptidase_M1"/>
    <property type="match status" value="1"/>
</dbReference>
<reference evidence="28" key="1">
    <citation type="submission" date="2025-08" db="UniProtKB">
        <authorList>
            <consortium name="RefSeq"/>
        </authorList>
    </citation>
    <scope>IDENTIFICATION</scope>
    <source>
        <tissue evidence="28">Tentacle</tissue>
    </source>
</reference>
<feature type="domain" description="Aminopeptidase N-like N-terminal" evidence="26">
    <location>
        <begin position="109"/>
        <end position="292"/>
    </location>
</feature>
<keyword evidence="7 22" id="KW-0645">Protease</keyword>
<dbReference type="GO" id="GO:0005737">
    <property type="term" value="C:cytoplasm"/>
    <property type="evidence" value="ECO:0007669"/>
    <property type="project" value="TreeGrafter"/>
</dbReference>
<evidence type="ECO:0000256" key="8">
    <source>
        <dbReference type="ARBA" id="ARBA00022692"/>
    </source>
</evidence>
<keyword evidence="12" id="KW-0106">Calcium</keyword>
<keyword evidence="15 22" id="KW-0482">Metalloprotease</keyword>
<keyword evidence="11 20" id="KW-0862">Zinc</keyword>
<comment type="similarity">
    <text evidence="3 22">Belongs to the peptidase M1 family.</text>
</comment>
<evidence type="ECO:0000256" key="5">
    <source>
        <dbReference type="ARBA" id="ARBA00022438"/>
    </source>
</evidence>
<evidence type="ECO:0000313" key="27">
    <source>
        <dbReference type="Proteomes" id="UP000515163"/>
    </source>
</evidence>
<dbReference type="GO" id="GO:0070006">
    <property type="term" value="F:metalloaminopeptidase activity"/>
    <property type="evidence" value="ECO:0007669"/>
    <property type="project" value="TreeGrafter"/>
</dbReference>
<evidence type="ECO:0000256" key="1">
    <source>
        <dbReference type="ARBA" id="ARBA00001703"/>
    </source>
</evidence>
<dbReference type="GO" id="GO:0005615">
    <property type="term" value="C:extracellular space"/>
    <property type="evidence" value="ECO:0007669"/>
    <property type="project" value="TreeGrafter"/>
</dbReference>
<evidence type="ECO:0000259" key="25">
    <source>
        <dbReference type="Pfam" id="PF11838"/>
    </source>
</evidence>
<evidence type="ECO:0000256" key="12">
    <source>
        <dbReference type="ARBA" id="ARBA00022837"/>
    </source>
</evidence>